<keyword evidence="1" id="KW-0378">Hydrolase</keyword>
<organism evidence="5">
    <name type="scientific">marine metagenome</name>
    <dbReference type="NCBI Taxonomy" id="408172"/>
    <lineage>
        <taxon>unclassified sequences</taxon>
        <taxon>metagenomes</taxon>
        <taxon>ecological metagenomes</taxon>
    </lineage>
</organism>
<dbReference type="Pfam" id="PF03403">
    <property type="entry name" value="PAF-AH_p_II"/>
    <property type="match status" value="1"/>
</dbReference>
<feature type="transmembrane region" description="Helical" evidence="4">
    <location>
        <begin position="9"/>
        <end position="29"/>
    </location>
</feature>
<evidence type="ECO:0000256" key="4">
    <source>
        <dbReference type="SAM" id="Phobius"/>
    </source>
</evidence>
<dbReference type="PROSITE" id="PS51257">
    <property type="entry name" value="PROKAR_LIPOPROTEIN"/>
    <property type="match status" value="1"/>
</dbReference>
<evidence type="ECO:0000256" key="2">
    <source>
        <dbReference type="ARBA" id="ARBA00022963"/>
    </source>
</evidence>
<dbReference type="InterPro" id="IPR029058">
    <property type="entry name" value="AB_hydrolase_fold"/>
</dbReference>
<evidence type="ECO:0000256" key="3">
    <source>
        <dbReference type="ARBA" id="ARBA00023098"/>
    </source>
</evidence>
<dbReference type="SUPFAM" id="SSF53474">
    <property type="entry name" value="alpha/beta-Hydrolases"/>
    <property type="match status" value="1"/>
</dbReference>
<gene>
    <name evidence="5" type="ORF">METZ01_LOCUS209062</name>
</gene>
<keyword evidence="4" id="KW-0472">Membrane</keyword>
<sequence length="368" mass="41399">MNFNLRNNIIALMSIVLLSSCSTIIPILIPFHDLPAPTGSFSVGTRVFNWEDKKREEWFTETAGDFRKIVVQVWYPTDAVTGDPEPYLDYAHHRVKPISEQVELPPFMIKHIQDVHSNSYMNASLKSKTEPYPLVIFSHGLGGMRMQNTIQMEELASRGFIALAMDHPFDANLTVFNDGSSADYRSAIVGEVTTEEFWNIRLPQINTRVADVSYVLDHIKDIQADNDDFWNMVDLERVGIMGHSFGGGTAIVASSRDTRLDACIALDGWLVPIEQSIIKNGLNIPFLFMGQTYWSNPVNYENLDTLIAASTGSAEKLILDGTKHFDYSDTPQFSTASRKFGISGSMDLDELRNVLNTRIVSFFELNLQ</sequence>
<dbReference type="PANTHER" id="PTHR10272">
    <property type="entry name" value="PLATELET-ACTIVATING FACTOR ACETYLHYDROLASE"/>
    <property type="match status" value="1"/>
</dbReference>
<keyword evidence="2" id="KW-0442">Lipid degradation</keyword>
<keyword evidence="4" id="KW-1133">Transmembrane helix</keyword>
<protein>
    <recommendedName>
        <fullName evidence="6">1-alkyl-2-acetylglycerophosphocholine esterase</fullName>
    </recommendedName>
</protein>
<dbReference type="EMBL" id="UINC01047218">
    <property type="protein sequence ID" value="SVB56208.1"/>
    <property type="molecule type" value="Genomic_DNA"/>
</dbReference>
<proteinExistence type="predicted"/>
<keyword evidence="4" id="KW-0812">Transmembrane</keyword>
<reference evidence="5" key="1">
    <citation type="submission" date="2018-05" db="EMBL/GenBank/DDBJ databases">
        <authorList>
            <person name="Lanie J.A."/>
            <person name="Ng W.-L."/>
            <person name="Kazmierczak K.M."/>
            <person name="Andrzejewski T.M."/>
            <person name="Davidsen T.M."/>
            <person name="Wayne K.J."/>
            <person name="Tettelin H."/>
            <person name="Glass J.I."/>
            <person name="Rusch D."/>
            <person name="Podicherti R."/>
            <person name="Tsui H.-C.T."/>
            <person name="Winkler M.E."/>
        </authorList>
    </citation>
    <scope>NUCLEOTIDE SEQUENCE</scope>
</reference>
<dbReference type="Gene3D" id="3.40.50.1820">
    <property type="entry name" value="alpha/beta hydrolase"/>
    <property type="match status" value="1"/>
</dbReference>
<name>A0A382EZM9_9ZZZZ</name>
<dbReference type="AlphaFoldDB" id="A0A382EZM9"/>
<dbReference type="PANTHER" id="PTHR10272:SF0">
    <property type="entry name" value="PLATELET-ACTIVATING FACTOR ACETYLHYDROLASE"/>
    <property type="match status" value="1"/>
</dbReference>
<evidence type="ECO:0008006" key="6">
    <source>
        <dbReference type="Google" id="ProtNLM"/>
    </source>
</evidence>
<dbReference type="GO" id="GO:0016042">
    <property type="term" value="P:lipid catabolic process"/>
    <property type="evidence" value="ECO:0007669"/>
    <property type="project" value="UniProtKB-KW"/>
</dbReference>
<accession>A0A382EZM9</accession>
<dbReference type="GO" id="GO:0003847">
    <property type="term" value="F:1-alkyl-2-acetylglycerophosphocholine esterase activity"/>
    <property type="evidence" value="ECO:0007669"/>
    <property type="project" value="TreeGrafter"/>
</dbReference>
<evidence type="ECO:0000313" key="5">
    <source>
        <dbReference type="EMBL" id="SVB56208.1"/>
    </source>
</evidence>
<evidence type="ECO:0000256" key="1">
    <source>
        <dbReference type="ARBA" id="ARBA00022801"/>
    </source>
</evidence>
<keyword evidence="3" id="KW-0443">Lipid metabolism</keyword>